<sequence length="329" mass="38341">MLDAFSKSYSFVCFRYLKVFQYLIRLKRTQMELEKSWASVMHQDHMDFAQHRKDGTKESISQQRRQGIRPMWRVREHMAFLIRNLQFYIQVDVIESQWKVLQTHIEDSQDFTELVGFHQEYLSALISQSFLDIGAVSRILDSIMKLCLQFCWNIENHESNPNTSGLENISEEFNQKSNSLYTILRSSKLAGSQRAPFLRRFLLRLNFNSFYEKKMTAPQVKTGLFVGLNKGHVVTRRELAPRPRARKGQTSKRTLFIRSLIREVAGFAPYEKRITELLKVGKDKRALKVAKRKLGTHKRAKRKREEMSSVLRKMRSGGGGGGGATEKKK</sequence>
<dbReference type="AlphaFoldDB" id="A0A8S9RMC7"/>
<evidence type="ECO:0000256" key="10">
    <source>
        <dbReference type="SAM" id="MobiDB-lite"/>
    </source>
</evidence>
<dbReference type="GO" id="GO:0003735">
    <property type="term" value="F:structural constituent of ribosome"/>
    <property type="evidence" value="ECO:0007669"/>
    <property type="project" value="InterPro"/>
</dbReference>
<dbReference type="GO" id="GO:0043015">
    <property type="term" value="F:gamma-tubulin binding"/>
    <property type="evidence" value="ECO:0007669"/>
    <property type="project" value="InterPro"/>
</dbReference>
<feature type="compositionally biased region" description="Gly residues" evidence="10">
    <location>
        <begin position="316"/>
        <end position="329"/>
    </location>
</feature>
<proteinExistence type="inferred from homology"/>
<evidence type="ECO:0000313" key="13">
    <source>
        <dbReference type="Proteomes" id="UP000712600"/>
    </source>
</evidence>
<dbReference type="PROSITE" id="PS01190">
    <property type="entry name" value="RIBOSOMAL_L36E"/>
    <property type="match status" value="1"/>
</dbReference>
<comment type="similarity">
    <text evidence="2 9">Belongs to the eukaryotic ribosomal protein eL36 family.</text>
</comment>
<dbReference type="InterPro" id="IPR000509">
    <property type="entry name" value="Ribosomal_eL36"/>
</dbReference>
<evidence type="ECO:0000256" key="9">
    <source>
        <dbReference type="RuleBase" id="RU000665"/>
    </source>
</evidence>
<dbReference type="Pfam" id="PF04130">
    <property type="entry name" value="GCP_C_terminal"/>
    <property type="match status" value="1"/>
</dbReference>
<dbReference type="Proteomes" id="UP000712600">
    <property type="component" value="Unassembled WGS sequence"/>
</dbReference>
<dbReference type="Pfam" id="PF01158">
    <property type="entry name" value="Ribosomal_L36e"/>
    <property type="match status" value="1"/>
</dbReference>
<dbReference type="InterPro" id="IPR040457">
    <property type="entry name" value="GCP_C"/>
</dbReference>
<feature type="compositionally biased region" description="Basic residues" evidence="10">
    <location>
        <begin position="291"/>
        <end position="302"/>
    </location>
</feature>
<dbReference type="GO" id="GO:0006412">
    <property type="term" value="P:translation"/>
    <property type="evidence" value="ECO:0007669"/>
    <property type="project" value="InterPro"/>
</dbReference>
<dbReference type="PANTHER" id="PTHR10114">
    <property type="entry name" value="60S RIBOSOMAL PROTEIN L36"/>
    <property type="match status" value="1"/>
</dbReference>
<evidence type="ECO:0000256" key="5">
    <source>
        <dbReference type="ARBA" id="ARBA00022701"/>
    </source>
</evidence>
<comment type="caution">
    <text evidence="12">The sequence shown here is derived from an EMBL/GenBank/DDBJ whole genome shotgun (WGS) entry which is preliminary data.</text>
</comment>
<evidence type="ECO:0000313" key="12">
    <source>
        <dbReference type="EMBL" id="KAF3573999.1"/>
    </source>
</evidence>
<comment type="subcellular location">
    <subcellularLocation>
        <location evidence="1">Cytoplasm</location>
        <location evidence="1">Cytoskeleton</location>
    </subcellularLocation>
</comment>
<comment type="similarity">
    <text evidence="3">Belongs to the TUBGCP family.</text>
</comment>
<evidence type="ECO:0000256" key="6">
    <source>
        <dbReference type="ARBA" id="ARBA00022980"/>
    </source>
</evidence>
<protein>
    <recommendedName>
        <fullName evidence="9">60S ribosomal protein L36</fullName>
    </recommendedName>
</protein>
<keyword evidence="6 9" id="KW-0689">Ribosomal protein</keyword>
<organism evidence="12 13">
    <name type="scientific">Brassica cretica</name>
    <name type="common">Mustard</name>
    <dbReference type="NCBI Taxonomy" id="69181"/>
    <lineage>
        <taxon>Eukaryota</taxon>
        <taxon>Viridiplantae</taxon>
        <taxon>Streptophyta</taxon>
        <taxon>Embryophyta</taxon>
        <taxon>Tracheophyta</taxon>
        <taxon>Spermatophyta</taxon>
        <taxon>Magnoliopsida</taxon>
        <taxon>eudicotyledons</taxon>
        <taxon>Gunneridae</taxon>
        <taxon>Pentapetalae</taxon>
        <taxon>rosids</taxon>
        <taxon>malvids</taxon>
        <taxon>Brassicales</taxon>
        <taxon>Brassicaceae</taxon>
        <taxon>Brassiceae</taxon>
        <taxon>Brassica</taxon>
    </lineage>
</organism>
<evidence type="ECO:0000256" key="7">
    <source>
        <dbReference type="ARBA" id="ARBA00023212"/>
    </source>
</evidence>
<dbReference type="GO" id="GO:1990904">
    <property type="term" value="C:ribonucleoprotein complex"/>
    <property type="evidence" value="ECO:0007669"/>
    <property type="project" value="UniProtKB-KW"/>
</dbReference>
<dbReference type="InterPro" id="IPR042241">
    <property type="entry name" value="GCP_C_sf"/>
</dbReference>
<evidence type="ECO:0000256" key="3">
    <source>
        <dbReference type="ARBA" id="ARBA00010337"/>
    </source>
</evidence>
<keyword evidence="5" id="KW-0493">Microtubule</keyword>
<name>A0A8S9RMC7_BRACR</name>
<evidence type="ECO:0000256" key="8">
    <source>
        <dbReference type="ARBA" id="ARBA00023274"/>
    </source>
</evidence>
<dbReference type="GO" id="GO:0005874">
    <property type="term" value="C:microtubule"/>
    <property type="evidence" value="ECO:0007669"/>
    <property type="project" value="UniProtKB-KW"/>
</dbReference>
<dbReference type="GO" id="GO:0005840">
    <property type="term" value="C:ribosome"/>
    <property type="evidence" value="ECO:0007669"/>
    <property type="project" value="UniProtKB-KW"/>
</dbReference>
<evidence type="ECO:0000256" key="2">
    <source>
        <dbReference type="ARBA" id="ARBA00006509"/>
    </source>
</evidence>
<gene>
    <name evidence="12" type="ORF">F2Q69_00061791</name>
</gene>
<dbReference type="EMBL" id="QGKX02000095">
    <property type="protein sequence ID" value="KAF3573999.1"/>
    <property type="molecule type" value="Genomic_DNA"/>
</dbReference>
<accession>A0A8S9RMC7</accession>
<evidence type="ECO:0000256" key="1">
    <source>
        <dbReference type="ARBA" id="ARBA00004245"/>
    </source>
</evidence>
<dbReference type="Gene3D" id="1.10.10.1760">
    <property type="entry name" value="60S ribosomal protein L36"/>
    <property type="match status" value="1"/>
</dbReference>
<dbReference type="InterPro" id="IPR038097">
    <property type="entry name" value="Ribosomal_eL36_sf"/>
</dbReference>
<feature type="region of interest" description="Disordered" evidence="10">
    <location>
        <begin position="291"/>
        <end position="329"/>
    </location>
</feature>
<keyword evidence="4" id="KW-0963">Cytoplasm</keyword>
<evidence type="ECO:0000259" key="11">
    <source>
        <dbReference type="Pfam" id="PF04130"/>
    </source>
</evidence>
<feature type="domain" description="Gamma tubulin complex component C-terminal" evidence="11">
    <location>
        <begin position="15"/>
        <end position="211"/>
    </location>
</feature>
<reference evidence="12" key="1">
    <citation type="submission" date="2019-12" db="EMBL/GenBank/DDBJ databases">
        <title>Genome sequencing and annotation of Brassica cretica.</title>
        <authorList>
            <person name="Studholme D.J."/>
            <person name="Sarris P."/>
        </authorList>
    </citation>
    <scope>NUCLEOTIDE SEQUENCE</scope>
    <source>
        <strain evidence="12">PFS-109/04</strain>
        <tissue evidence="12">Leaf</tissue>
    </source>
</reference>
<evidence type="ECO:0000256" key="4">
    <source>
        <dbReference type="ARBA" id="ARBA00022490"/>
    </source>
</evidence>
<dbReference type="Gene3D" id="1.20.120.1900">
    <property type="entry name" value="Gamma-tubulin complex, C-terminal domain"/>
    <property type="match status" value="1"/>
</dbReference>
<keyword evidence="7" id="KW-0206">Cytoskeleton</keyword>
<keyword evidence="8 9" id="KW-0687">Ribonucleoprotein</keyword>
<dbReference type="FunFam" id="1.10.10.1760:FF:000001">
    <property type="entry name" value="60S ribosomal protein L36"/>
    <property type="match status" value="1"/>
</dbReference>